<dbReference type="Proteomes" id="UP000007060">
    <property type="component" value="Unassembled WGS sequence"/>
</dbReference>
<reference evidence="1 2" key="1">
    <citation type="journal article" date="2007" name="Proc. Natl. Acad. Sci. U.S.A.">
        <title>Genome sequencing and comparative analysis of Saccharomyces cerevisiae strain YJM789.</title>
        <authorList>
            <person name="Wei W."/>
            <person name="McCusker J.H."/>
            <person name="Hyman R.W."/>
            <person name="Jones T."/>
            <person name="Ning Y."/>
            <person name="Cao Z."/>
            <person name="Gu Z."/>
            <person name="Bruno D."/>
            <person name="Miranda M."/>
            <person name="Nguyen M."/>
            <person name="Wilhelmy J."/>
            <person name="Komp C."/>
            <person name="Tamse R."/>
            <person name="Wang X."/>
            <person name="Jia P."/>
            <person name="Luedi P."/>
            <person name="Oefner P.J."/>
            <person name="David L."/>
            <person name="Dietrich F.S."/>
            <person name="Li Y."/>
            <person name="Davis R.W."/>
            <person name="Steinmetz L.M."/>
        </authorList>
    </citation>
    <scope>NUCLEOTIDE SEQUENCE [LARGE SCALE GENOMIC DNA]</scope>
    <source>
        <strain evidence="1 2">YJM789</strain>
    </source>
</reference>
<proteinExistence type="predicted"/>
<sequence>MIPALTPEERQKLRSAILHRMQLELETTEKLIENIKEETLKKLNLLQQPDATSAPQSKELIREVLEQEGRRIE</sequence>
<name>A6ZTA6_YEAS7</name>
<organism evidence="1 2">
    <name type="scientific">Saccharomyces cerevisiae (strain YJM789)</name>
    <name type="common">Baker's yeast</name>
    <dbReference type="NCBI Taxonomy" id="307796"/>
    <lineage>
        <taxon>Eukaryota</taxon>
        <taxon>Fungi</taxon>
        <taxon>Dikarya</taxon>
        <taxon>Ascomycota</taxon>
        <taxon>Saccharomycotina</taxon>
        <taxon>Saccharomycetes</taxon>
        <taxon>Saccharomycetales</taxon>
        <taxon>Saccharomycetaceae</taxon>
        <taxon>Saccharomyces</taxon>
    </lineage>
</organism>
<protein>
    <submittedName>
        <fullName evidence="1">Conserved protein</fullName>
    </submittedName>
</protein>
<gene>
    <name evidence="1" type="ORF">SCY_2590</name>
</gene>
<dbReference type="SMR" id="A6ZTA6"/>
<dbReference type="AlphaFoldDB" id="A6ZTA6"/>
<dbReference type="OrthoDB" id="4051786at2759"/>
<accession>A6ZTA6</accession>
<comment type="caution">
    <text evidence="1">The sequence shown here is derived from an EMBL/GenBank/DDBJ whole genome shotgun (WGS) entry which is preliminary data.</text>
</comment>
<evidence type="ECO:0000313" key="2">
    <source>
        <dbReference type="Proteomes" id="UP000007060"/>
    </source>
</evidence>
<dbReference type="EMBL" id="AAFW02000082">
    <property type="protein sequence ID" value="EDN62437.1"/>
    <property type="molecule type" value="Genomic_DNA"/>
</dbReference>
<evidence type="ECO:0000313" key="1">
    <source>
        <dbReference type="EMBL" id="EDN62437.1"/>
    </source>
</evidence>
<dbReference type="HOGENOM" id="CLU_2706256_0_0_1"/>